<keyword evidence="3" id="KW-0274">FAD</keyword>
<evidence type="ECO:0000256" key="5">
    <source>
        <dbReference type="SAM" id="MobiDB-lite"/>
    </source>
</evidence>
<evidence type="ECO:0000256" key="2">
    <source>
        <dbReference type="ARBA" id="ARBA00022630"/>
    </source>
</evidence>
<comment type="caution">
    <text evidence="6">The sequence shown here is derived from an EMBL/GenBank/DDBJ whole genome shotgun (WGS) entry which is preliminary data.</text>
</comment>
<gene>
    <name evidence="6" type="ORF">BD626DRAFT_541282</name>
</gene>
<evidence type="ECO:0008006" key="8">
    <source>
        <dbReference type="Google" id="ProtNLM"/>
    </source>
</evidence>
<keyword evidence="2" id="KW-0285">Flavoprotein</keyword>
<dbReference type="InterPro" id="IPR036188">
    <property type="entry name" value="FAD/NAD-bd_sf"/>
</dbReference>
<evidence type="ECO:0000256" key="3">
    <source>
        <dbReference type="ARBA" id="ARBA00022827"/>
    </source>
</evidence>
<feature type="compositionally biased region" description="Gly residues" evidence="5">
    <location>
        <begin position="139"/>
        <end position="161"/>
    </location>
</feature>
<dbReference type="InterPro" id="IPR050346">
    <property type="entry name" value="FMO-like"/>
</dbReference>
<evidence type="ECO:0000256" key="4">
    <source>
        <dbReference type="ARBA" id="ARBA00023002"/>
    </source>
</evidence>
<organism evidence="6 7">
    <name type="scientific">Schizophyllum amplum</name>
    <dbReference type="NCBI Taxonomy" id="97359"/>
    <lineage>
        <taxon>Eukaryota</taxon>
        <taxon>Fungi</taxon>
        <taxon>Dikarya</taxon>
        <taxon>Basidiomycota</taxon>
        <taxon>Agaricomycotina</taxon>
        <taxon>Agaricomycetes</taxon>
        <taxon>Agaricomycetidae</taxon>
        <taxon>Agaricales</taxon>
        <taxon>Schizophyllaceae</taxon>
        <taxon>Schizophyllum</taxon>
    </lineage>
</organism>
<name>A0A550BVG0_9AGAR</name>
<dbReference type="Gene3D" id="3.50.50.60">
    <property type="entry name" value="FAD/NAD(P)-binding domain"/>
    <property type="match status" value="2"/>
</dbReference>
<evidence type="ECO:0000313" key="7">
    <source>
        <dbReference type="Proteomes" id="UP000320762"/>
    </source>
</evidence>
<dbReference type="SUPFAM" id="SSF51905">
    <property type="entry name" value="FAD/NAD(P)-binding domain"/>
    <property type="match status" value="1"/>
</dbReference>
<dbReference type="EMBL" id="VDMD01000068">
    <property type="protein sequence ID" value="TRM56511.1"/>
    <property type="molecule type" value="Genomic_DNA"/>
</dbReference>
<feature type="region of interest" description="Disordered" evidence="5">
    <location>
        <begin position="137"/>
        <end position="165"/>
    </location>
</feature>
<accession>A0A550BVG0</accession>
<dbReference type="Pfam" id="PF00743">
    <property type="entry name" value="FMO-like"/>
    <property type="match status" value="1"/>
</dbReference>
<dbReference type="Proteomes" id="UP000320762">
    <property type="component" value="Unassembled WGS sequence"/>
</dbReference>
<dbReference type="OrthoDB" id="66881at2759"/>
<dbReference type="AlphaFoldDB" id="A0A550BVG0"/>
<dbReference type="InterPro" id="IPR020946">
    <property type="entry name" value="Flavin_mOase-like"/>
</dbReference>
<keyword evidence="7" id="KW-1185">Reference proteome</keyword>
<dbReference type="GO" id="GO:0050661">
    <property type="term" value="F:NADP binding"/>
    <property type="evidence" value="ECO:0007669"/>
    <property type="project" value="InterPro"/>
</dbReference>
<dbReference type="GO" id="GO:0004499">
    <property type="term" value="F:N,N-dimethylaniline monooxygenase activity"/>
    <property type="evidence" value="ECO:0007669"/>
    <property type="project" value="InterPro"/>
</dbReference>
<keyword evidence="4" id="KW-0560">Oxidoreductase</keyword>
<dbReference type="STRING" id="97359.A0A550BVG0"/>
<sequence>MAFTSFAFKPETPLFPSHAQVLAYFRDYVAHFGLGPYIRFNTRVQLVERREGRWRLTVKGADEQDQDAADLQQDAADLEQDAADPEQLPATRTPDYADLLLVANGHYRYPRYPEVPGVQAWIDAGKALHSTWYRRPASAGGGGNGSGERGKDGAGVAGGGIRDGRDKTKLPLRRKLLIVGGGPSGTDIADDLRGTADLILHAATKPPEHRFANIHGRPRVIAFEDHAGGRVRFADGSVEEGVEYVILATGYQFWLPFFSEEVLKVAEPPRAPLLPDALYNSTHHLFPLARNIWPLQTRTDEQSHAHYPPHTLAFIGLAKRVITWPVMEAEARAALAAFADPSILEGEADGVRARAERFQGRPYDIHVTEGYEQFVHRNELYHLAARAREPVAGPGSIAEGGTYIVQEWEKELFEHMFVLRRLWVEIVERGEAEAWLKGVGEGGVEDWMEMARKMLREAGEAEVGKLDKVEAVAI</sequence>
<protein>
    <recommendedName>
        <fullName evidence="8">FAD/NAD(P)-binding domain-containing protein</fullName>
    </recommendedName>
</protein>
<reference evidence="6 7" key="1">
    <citation type="journal article" date="2019" name="New Phytol.">
        <title>Comparative genomics reveals unique wood-decay strategies and fruiting body development in the Schizophyllaceae.</title>
        <authorList>
            <person name="Almasi E."/>
            <person name="Sahu N."/>
            <person name="Krizsan K."/>
            <person name="Balint B."/>
            <person name="Kovacs G.M."/>
            <person name="Kiss B."/>
            <person name="Cseklye J."/>
            <person name="Drula E."/>
            <person name="Henrissat B."/>
            <person name="Nagy I."/>
            <person name="Chovatia M."/>
            <person name="Adam C."/>
            <person name="LaButti K."/>
            <person name="Lipzen A."/>
            <person name="Riley R."/>
            <person name="Grigoriev I.V."/>
            <person name="Nagy L.G."/>
        </authorList>
    </citation>
    <scope>NUCLEOTIDE SEQUENCE [LARGE SCALE GENOMIC DNA]</scope>
    <source>
        <strain evidence="6 7">NL-1724</strain>
    </source>
</reference>
<evidence type="ECO:0000256" key="1">
    <source>
        <dbReference type="ARBA" id="ARBA00009183"/>
    </source>
</evidence>
<evidence type="ECO:0000313" key="6">
    <source>
        <dbReference type="EMBL" id="TRM56511.1"/>
    </source>
</evidence>
<comment type="similarity">
    <text evidence="1">Belongs to the FMO family.</text>
</comment>
<proteinExistence type="inferred from homology"/>
<dbReference type="PANTHER" id="PTHR23023">
    <property type="entry name" value="DIMETHYLANILINE MONOOXYGENASE"/>
    <property type="match status" value="1"/>
</dbReference>
<dbReference type="GO" id="GO:0050660">
    <property type="term" value="F:flavin adenine dinucleotide binding"/>
    <property type="evidence" value="ECO:0007669"/>
    <property type="project" value="InterPro"/>
</dbReference>